<dbReference type="Pfam" id="PF23086">
    <property type="entry name" value="Tudor_Coilin"/>
    <property type="match status" value="1"/>
</dbReference>
<dbReference type="InterPro" id="IPR024822">
    <property type="entry name" value="Coilin"/>
</dbReference>
<dbReference type="OrthoDB" id="74813at2759"/>
<reference evidence="3 4" key="1">
    <citation type="submission" date="2017-12" db="EMBL/GenBank/DDBJ databases">
        <title>Hemimetabolous genomes reveal molecular basis of termite eusociality.</title>
        <authorList>
            <person name="Harrison M.C."/>
            <person name="Jongepier E."/>
            <person name="Robertson H.M."/>
            <person name="Arning N."/>
            <person name="Bitard-Feildel T."/>
            <person name="Chao H."/>
            <person name="Childers C.P."/>
            <person name="Dinh H."/>
            <person name="Doddapaneni H."/>
            <person name="Dugan S."/>
            <person name="Gowin J."/>
            <person name="Greiner C."/>
            <person name="Han Y."/>
            <person name="Hu H."/>
            <person name="Hughes D.S.T."/>
            <person name="Huylmans A.-K."/>
            <person name="Kemena C."/>
            <person name="Kremer L.P.M."/>
            <person name="Lee S.L."/>
            <person name="Lopez-Ezquerra A."/>
            <person name="Mallet L."/>
            <person name="Monroy-Kuhn J.M."/>
            <person name="Moser A."/>
            <person name="Murali S.C."/>
            <person name="Muzny D.M."/>
            <person name="Otani S."/>
            <person name="Piulachs M.-D."/>
            <person name="Poelchau M."/>
            <person name="Qu J."/>
            <person name="Schaub F."/>
            <person name="Wada-Katsumata A."/>
            <person name="Worley K.C."/>
            <person name="Xie Q."/>
            <person name="Ylla G."/>
            <person name="Poulsen M."/>
            <person name="Gibbs R.A."/>
            <person name="Schal C."/>
            <person name="Richards S."/>
            <person name="Belles X."/>
            <person name="Korb J."/>
            <person name="Bornberg-Bauer E."/>
        </authorList>
    </citation>
    <scope>NUCLEOTIDE SEQUENCE [LARGE SCALE GENOMIC DNA]</scope>
    <source>
        <tissue evidence="3">Whole body</tissue>
    </source>
</reference>
<dbReference type="InterPro" id="IPR056398">
    <property type="entry name" value="Tudor_Coilin"/>
</dbReference>
<feature type="region of interest" description="Disordered" evidence="1">
    <location>
        <begin position="68"/>
        <end position="97"/>
    </location>
</feature>
<keyword evidence="4" id="KW-1185">Reference proteome</keyword>
<proteinExistence type="predicted"/>
<feature type="region of interest" description="Disordered" evidence="1">
    <location>
        <begin position="1"/>
        <end position="30"/>
    </location>
</feature>
<dbReference type="Proteomes" id="UP000235965">
    <property type="component" value="Unassembled WGS sequence"/>
</dbReference>
<protein>
    <recommendedName>
        <fullName evidence="2">Coilin tudor domain-containing protein</fullName>
    </recommendedName>
</protein>
<dbReference type="GO" id="GO:0015030">
    <property type="term" value="C:Cajal body"/>
    <property type="evidence" value="ECO:0007669"/>
    <property type="project" value="TreeGrafter"/>
</dbReference>
<feature type="domain" description="Coilin tudor" evidence="2">
    <location>
        <begin position="401"/>
        <end position="500"/>
    </location>
</feature>
<organism evidence="3 4">
    <name type="scientific">Cryptotermes secundus</name>
    <dbReference type="NCBI Taxonomy" id="105785"/>
    <lineage>
        <taxon>Eukaryota</taxon>
        <taxon>Metazoa</taxon>
        <taxon>Ecdysozoa</taxon>
        <taxon>Arthropoda</taxon>
        <taxon>Hexapoda</taxon>
        <taxon>Insecta</taxon>
        <taxon>Pterygota</taxon>
        <taxon>Neoptera</taxon>
        <taxon>Polyneoptera</taxon>
        <taxon>Dictyoptera</taxon>
        <taxon>Blattodea</taxon>
        <taxon>Blattoidea</taxon>
        <taxon>Termitoidae</taxon>
        <taxon>Kalotermitidae</taxon>
        <taxon>Cryptotermitinae</taxon>
        <taxon>Cryptotermes</taxon>
    </lineage>
</organism>
<dbReference type="GO" id="GO:0030619">
    <property type="term" value="F:U1 snRNA binding"/>
    <property type="evidence" value="ECO:0007669"/>
    <property type="project" value="TreeGrafter"/>
</dbReference>
<accession>A0A2J7Q250</accession>
<dbReference type="GO" id="GO:0000387">
    <property type="term" value="P:spliceosomal snRNP assembly"/>
    <property type="evidence" value="ECO:0007669"/>
    <property type="project" value="TreeGrafter"/>
</dbReference>
<evidence type="ECO:0000313" key="4">
    <source>
        <dbReference type="Proteomes" id="UP000235965"/>
    </source>
</evidence>
<sequence>MQEKVTERSWDFHDDRENANAPCKEDNSDHNRIYLKEKIKKRKRNASGDVDDSCSAVNKSVHGCEPLQNLYESDKYPKDKDKKRKRKSKDNRSHVSSELCSMEQLRCEVVVEDIQHLVQEEEGMDRKICRRKQNGEDALNDDVSDPIMNVKRTSEHIITRPDIPVRESQENSVSNLKMGINAETVQDNECLMTRETGTKSRRKRTRRHKKNHKLEDRKMKRESSADIVNPKRETFIRSVAAPRTHIRFSDKNGDVSIDVGNDKVETDRITSQTECEHTCTSHVSGGLTILEPLVTSTNVDAVSSDLNLREVGKLKHLSSDQQTSTKWDMQAVDNSQCGDLQCSGSSGNNHVFAKLLAFENFSAPRVYQRKKNLVTADGAIQETLSNADVESRDEIKTADKKTNFLEYPVLKEAPKEKDIIAFKMLKMGEDYTPQISDYITAQVLSICKETYQLMLKILDGSKQCQQPKGKFSLETESTPDMHTVDSLEVNWNELLETRLVYP</sequence>
<comment type="caution">
    <text evidence="3">The sequence shown here is derived from an EMBL/GenBank/DDBJ whole genome shotgun (WGS) entry which is preliminary data.</text>
</comment>
<evidence type="ECO:0000259" key="2">
    <source>
        <dbReference type="Pfam" id="PF23086"/>
    </source>
</evidence>
<dbReference type="PANTHER" id="PTHR15197">
    <property type="entry name" value="COILIN P80"/>
    <property type="match status" value="1"/>
</dbReference>
<dbReference type="PANTHER" id="PTHR15197:SF0">
    <property type="entry name" value="COILIN"/>
    <property type="match status" value="1"/>
</dbReference>
<name>A0A2J7Q250_9NEOP</name>
<evidence type="ECO:0000256" key="1">
    <source>
        <dbReference type="SAM" id="MobiDB-lite"/>
    </source>
</evidence>
<dbReference type="GO" id="GO:0030620">
    <property type="term" value="F:U2 snRNA binding"/>
    <property type="evidence" value="ECO:0007669"/>
    <property type="project" value="TreeGrafter"/>
</dbReference>
<dbReference type="AlphaFoldDB" id="A0A2J7Q250"/>
<evidence type="ECO:0000313" key="3">
    <source>
        <dbReference type="EMBL" id="PNF22661.1"/>
    </source>
</evidence>
<feature type="compositionally biased region" description="Basic and acidic residues" evidence="1">
    <location>
        <begin position="213"/>
        <end position="225"/>
    </location>
</feature>
<feature type="compositionally biased region" description="Basic residues" evidence="1">
    <location>
        <begin position="199"/>
        <end position="212"/>
    </location>
</feature>
<feature type="region of interest" description="Disordered" evidence="1">
    <location>
        <begin position="194"/>
        <end position="225"/>
    </location>
</feature>
<dbReference type="EMBL" id="NEVH01019373">
    <property type="protein sequence ID" value="PNF22661.1"/>
    <property type="molecule type" value="Genomic_DNA"/>
</dbReference>
<gene>
    <name evidence="3" type="ORF">B7P43_G07105</name>
</gene>